<dbReference type="GO" id="GO:0019144">
    <property type="term" value="F:ADP-sugar diphosphatase activity"/>
    <property type="evidence" value="ECO:0007669"/>
    <property type="project" value="TreeGrafter"/>
</dbReference>
<evidence type="ECO:0000256" key="13">
    <source>
        <dbReference type="PIRSR" id="PIRSR604385-2"/>
    </source>
</evidence>
<evidence type="ECO:0000256" key="1">
    <source>
        <dbReference type="ARBA" id="ARBA00001946"/>
    </source>
</evidence>
<evidence type="ECO:0000256" key="7">
    <source>
        <dbReference type="ARBA" id="ARBA00022842"/>
    </source>
</evidence>
<dbReference type="CDD" id="cd24155">
    <property type="entry name" value="NUDIX_ADPRase"/>
    <property type="match status" value="1"/>
</dbReference>
<dbReference type="PROSITE" id="PS51462">
    <property type="entry name" value="NUDIX"/>
    <property type="match status" value="1"/>
</dbReference>
<keyword evidence="5 13" id="KW-0479">Metal-binding</keyword>
<evidence type="ECO:0000313" key="17">
    <source>
        <dbReference type="Proteomes" id="UP000282957"/>
    </source>
</evidence>
<dbReference type="AlphaFoldDB" id="A0A437MEH2"/>
<gene>
    <name evidence="16" type="ORF">EOD42_13180</name>
</gene>
<comment type="cofactor">
    <cofactor evidence="1 13">
        <name>Mg(2+)</name>
        <dbReference type="ChEBI" id="CHEBI:18420"/>
    </cofactor>
</comment>
<feature type="binding site" evidence="13">
    <location>
        <position position="167"/>
    </location>
    <ligand>
        <name>Mg(2+)</name>
        <dbReference type="ChEBI" id="CHEBI:18420"/>
        <label>1</label>
    </ligand>
</feature>
<dbReference type="GO" id="GO:0047631">
    <property type="term" value="F:ADP-ribose diphosphatase activity"/>
    <property type="evidence" value="ECO:0007669"/>
    <property type="project" value="UniProtKB-EC"/>
</dbReference>
<comment type="catalytic activity">
    <reaction evidence="12">
        <text>ADP-D-ribose + H2O = D-ribose 5-phosphate + AMP + 2 H(+)</text>
        <dbReference type="Rhea" id="RHEA:10412"/>
        <dbReference type="ChEBI" id="CHEBI:15377"/>
        <dbReference type="ChEBI" id="CHEBI:15378"/>
        <dbReference type="ChEBI" id="CHEBI:57967"/>
        <dbReference type="ChEBI" id="CHEBI:78346"/>
        <dbReference type="ChEBI" id="CHEBI:456215"/>
        <dbReference type="EC" id="3.6.1.13"/>
    </reaction>
</comment>
<evidence type="ECO:0000256" key="3">
    <source>
        <dbReference type="ARBA" id="ARBA00012453"/>
    </source>
</evidence>
<evidence type="ECO:0000256" key="6">
    <source>
        <dbReference type="ARBA" id="ARBA00022801"/>
    </source>
</evidence>
<evidence type="ECO:0000256" key="5">
    <source>
        <dbReference type="ARBA" id="ARBA00022723"/>
    </source>
</evidence>
<feature type="domain" description="Nudix hydrolase" evidence="15">
    <location>
        <begin position="56"/>
        <end position="196"/>
    </location>
</feature>
<dbReference type="GO" id="GO:0006753">
    <property type="term" value="P:nucleoside phosphate metabolic process"/>
    <property type="evidence" value="ECO:0007669"/>
    <property type="project" value="TreeGrafter"/>
</dbReference>
<comment type="caution">
    <text evidence="16">The sequence shown here is derived from an EMBL/GenBank/DDBJ whole genome shotgun (WGS) entry which is preliminary data.</text>
</comment>
<evidence type="ECO:0000256" key="9">
    <source>
        <dbReference type="ARBA" id="ARBA00030162"/>
    </source>
</evidence>
<feature type="short sequence motif" description="Nudix box" evidence="14">
    <location>
        <begin position="98"/>
        <end position="120"/>
    </location>
</feature>
<dbReference type="NCBIfam" id="TIGR00052">
    <property type="entry name" value="nudix-type nucleoside diphosphatase, YffH/AdpP family"/>
    <property type="match status" value="1"/>
</dbReference>
<dbReference type="InterPro" id="IPR000086">
    <property type="entry name" value="NUDIX_hydrolase_dom"/>
</dbReference>
<feature type="binding site" evidence="13">
    <location>
        <position position="113"/>
    </location>
    <ligand>
        <name>Mg(2+)</name>
        <dbReference type="ChEBI" id="CHEBI:18420"/>
        <label>1</label>
    </ligand>
</feature>
<dbReference type="OrthoDB" id="5292471at2"/>
<keyword evidence="7 13" id="KW-0460">Magnesium</keyword>
<evidence type="ECO:0000313" key="16">
    <source>
        <dbReference type="EMBL" id="RVT96073.1"/>
    </source>
</evidence>
<feature type="binding site" evidence="13">
    <location>
        <position position="97"/>
    </location>
    <ligand>
        <name>Mg(2+)</name>
        <dbReference type="ChEBI" id="CHEBI:18420"/>
        <label>1</label>
    </ligand>
</feature>
<dbReference type="Pfam" id="PF00293">
    <property type="entry name" value="NUDIX"/>
    <property type="match status" value="1"/>
</dbReference>
<comment type="function">
    <text evidence="8">Acts on ADP-mannose and ADP-glucose as well as ADP-ribose. Prevents glycogen biosynthesis. The reaction catalyzed by this enzyme is a limiting step of the gluconeogenic process.</text>
</comment>
<dbReference type="Gene3D" id="3.90.79.10">
    <property type="entry name" value="Nucleoside Triphosphate Pyrophosphohydrolase"/>
    <property type="match status" value="1"/>
</dbReference>
<dbReference type="InterPro" id="IPR015797">
    <property type="entry name" value="NUDIX_hydrolase-like_dom_sf"/>
</dbReference>
<sequence length="214" mass="23948">MMARPPKAPLIAPYPGLEIREDSIAYSGRFAMQIVRFTYERFDGSRSGELTWELWRRGAAVVVLPYDPWADSIALIEQFRLPAHAAGFDPIMKECVAGLCEPGEDIEVSARREVREESGLEPDLLEPIGKFMLMQGGCDESVQLYCARVRLPEPGAAGTYGLAEENEDIRVTVLTADEAFALLDSGGIQNATGALALYWLRHHRPRLREEWTRP</sequence>
<evidence type="ECO:0000256" key="11">
    <source>
        <dbReference type="ARBA" id="ARBA00033056"/>
    </source>
</evidence>
<evidence type="ECO:0000256" key="4">
    <source>
        <dbReference type="ARBA" id="ARBA00013297"/>
    </source>
</evidence>
<dbReference type="PANTHER" id="PTHR11839">
    <property type="entry name" value="UDP/ADP-SUGAR PYROPHOSPHATASE"/>
    <property type="match status" value="1"/>
</dbReference>
<dbReference type="EC" id="3.6.1.13" evidence="3"/>
<dbReference type="PANTHER" id="PTHR11839:SF5">
    <property type="entry name" value="ADP-RIBOSE PYROPHOSPHATASE"/>
    <property type="match status" value="1"/>
</dbReference>
<organism evidence="16 17">
    <name type="scientific">Rhodovarius crocodyli</name>
    <dbReference type="NCBI Taxonomy" id="1979269"/>
    <lineage>
        <taxon>Bacteria</taxon>
        <taxon>Pseudomonadati</taxon>
        <taxon>Pseudomonadota</taxon>
        <taxon>Alphaproteobacteria</taxon>
        <taxon>Acetobacterales</taxon>
        <taxon>Roseomonadaceae</taxon>
        <taxon>Rhodovarius</taxon>
    </lineage>
</organism>
<evidence type="ECO:0000256" key="8">
    <source>
        <dbReference type="ARBA" id="ARBA00025164"/>
    </source>
</evidence>
<dbReference type="SUPFAM" id="SSF55811">
    <property type="entry name" value="Nudix"/>
    <property type="match status" value="1"/>
</dbReference>
<evidence type="ECO:0000256" key="2">
    <source>
        <dbReference type="ARBA" id="ARBA00007482"/>
    </source>
</evidence>
<evidence type="ECO:0000256" key="12">
    <source>
        <dbReference type="ARBA" id="ARBA00049546"/>
    </source>
</evidence>
<evidence type="ECO:0000256" key="14">
    <source>
        <dbReference type="PIRSR" id="PIRSR604385-3"/>
    </source>
</evidence>
<reference evidence="16 17" key="1">
    <citation type="submission" date="2019-01" db="EMBL/GenBank/DDBJ databases">
        <authorList>
            <person name="Chen W.-M."/>
        </authorList>
    </citation>
    <scope>NUCLEOTIDE SEQUENCE [LARGE SCALE GENOMIC DNA]</scope>
    <source>
        <strain evidence="16 17">CCP-6</strain>
    </source>
</reference>
<accession>A0A437MEH2</accession>
<evidence type="ECO:0000256" key="10">
    <source>
        <dbReference type="ARBA" id="ARBA00030308"/>
    </source>
</evidence>
<evidence type="ECO:0000259" key="15">
    <source>
        <dbReference type="PROSITE" id="PS51462"/>
    </source>
</evidence>
<dbReference type="GO" id="GO:0005829">
    <property type="term" value="C:cytosol"/>
    <property type="evidence" value="ECO:0007669"/>
    <property type="project" value="TreeGrafter"/>
</dbReference>
<keyword evidence="17" id="KW-1185">Reference proteome</keyword>
<dbReference type="Proteomes" id="UP000282957">
    <property type="component" value="Unassembled WGS sequence"/>
</dbReference>
<dbReference type="GO" id="GO:0019693">
    <property type="term" value="P:ribose phosphate metabolic process"/>
    <property type="evidence" value="ECO:0007669"/>
    <property type="project" value="TreeGrafter"/>
</dbReference>
<protein>
    <recommendedName>
        <fullName evidence="4">ADP-ribose pyrophosphatase</fullName>
        <ecNumber evidence="3">3.6.1.13</ecNumber>
    </recommendedName>
    <alternativeName>
        <fullName evidence="9">ADP-ribose diphosphatase</fullName>
    </alternativeName>
    <alternativeName>
        <fullName evidence="11">ADP-ribose phosphohydrolase</fullName>
    </alternativeName>
    <alternativeName>
        <fullName evidence="10">Adenosine diphosphoribose pyrophosphatase</fullName>
    </alternativeName>
</protein>
<proteinExistence type="inferred from homology"/>
<dbReference type="InterPro" id="IPR004385">
    <property type="entry name" value="NDP_pyrophosphatase"/>
</dbReference>
<feature type="binding site" evidence="13">
    <location>
        <position position="117"/>
    </location>
    <ligand>
        <name>Mg(2+)</name>
        <dbReference type="ChEBI" id="CHEBI:18420"/>
        <label>1</label>
    </ligand>
</feature>
<keyword evidence="6" id="KW-0378">Hydrolase</keyword>
<dbReference type="EMBL" id="SACL01000004">
    <property type="protein sequence ID" value="RVT96073.1"/>
    <property type="molecule type" value="Genomic_DNA"/>
</dbReference>
<name>A0A437MEH2_9PROT</name>
<comment type="similarity">
    <text evidence="2">Belongs to the Nudix hydrolase family. NudF subfamily.</text>
</comment>
<dbReference type="RefSeq" id="WP_127788007.1">
    <property type="nucleotide sequence ID" value="NZ_SACL01000004.1"/>
</dbReference>
<dbReference type="GO" id="GO:0046872">
    <property type="term" value="F:metal ion binding"/>
    <property type="evidence" value="ECO:0007669"/>
    <property type="project" value="UniProtKB-KW"/>
</dbReference>